<dbReference type="InterPro" id="IPR036465">
    <property type="entry name" value="vWFA_dom_sf"/>
</dbReference>
<keyword evidence="2" id="KW-0675">Receptor</keyword>
<keyword evidence="3" id="KW-1185">Reference proteome</keyword>
<dbReference type="GO" id="GO:0071277">
    <property type="term" value="P:cellular response to calcium ion"/>
    <property type="evidence" value="ECO:0007669"/>
    <property type="project" value="TreeGrafter"/>
</dbReference>
<gene>
    <name evidence="2" type="ORF">SPHA_46300</name>
</gene>
<evidence type="ECO:0000259" key="1">
    <source>
        <dbReference type="Pfam" id="PF07002"/>
    </source>
</evidence>
<proteinExistence type="predicted"/>
<name>A0A812D563_ACAPH</name>
<dbReference type="PANTHER" id="PTHR10857">
    <property type="entry name" value="COPINE"/>
    <property type="match status" value="1"/>
</dbReference>
<dbReference type="AlphaFoldDB" id="A0A812D563"/>
<dbReference type="Pfam" id="PF07002">
    <property type="entry name" value="Copine"/>
    <property type="match status" value="1"/>
</dbReference>
<dbReference type="GO" id="GO:0005886">
    <property type="term" value="C:plasma membrane"/>
    <property type="evidence" value="ECO:0007669"/>
    <property type="project" value="TreeGrafter"/>
</dbReference>
<dbReference type="EMBL" id="CAHIKZ030002445">
    <property type="protein sequence ID" value="CAE1286990.1"/>
    <property type="molecule type" value="Genomic_DNA"/>
</dbReference>
<dbReference type="GO" id="GO:0005544">
    <property type="term" value="F:calcium-dependent phospholipid binding"/>
    <property type="evidence" value="ECO:0007669"/>
    <property type="project" value="InterPro"/>
</dbReference>
<protein>
    <recommendedName>
        <fullName evidence="1">Copine C-terminal domain-containing protein</fullName>
    </recommendedName>
</protein>
<comment type="caution">
    <text evidence="2">The sequence shown here is derived from an EMBL/GenBank/DDBJ whole genome shotgun (WGS) entry which is preliminary data.</text>
</comment>
<dbReference type="PANTHER" id="PTHR10857:SF102">
    <property type="entry name" value="C2 DOMAIN-CONTAINING PROTEIN"/>
    <property type="match status" value="1"/>
</dbReference>
<organism evidence="2 3">
    <name type="scientific">Acanthosepion pharaonis</name>
    <name type="common">Pharaoh cuttlefish</name>
    <name type="synonym">Sepia pharaonis</name>
    <dbReference type="NCBI Taxonomy" id="158019"/>
    <lineage>
        <taxon>Eukaryota</taxon>
        <taxon>Metazoa</taxon>
        <taxon>Spiralia</taxon>
        <taxon>Lophotrochozoa</taxon>
        <taxon>Mollusca</taxon>
        <taxon>Cephalopoda</taxon>
        <taxon>Coleoidea</taxon>
        <taxon>Decapodiformes</taxon>
        <taxon>Sepiida</taxon>
        <taxon>Sepiina</taxon>
        <taxon>Sepiidae</taxon>
        <taxon>Acanthosepion</taxon>
    </lineage>
</organism>
<sequence>MDSFIALGVTGILEAYQNCIRQVQLWGPTNIAPIIHHVARFAQTAQAEESTKGAAAYFILLLLTDGVVTDMAETVEAIVEASRLPMSLIIVGIGNADFKNMDFLDGDDGVLTSKSGKISQRDIVQFVPFNKFVRSSMPELARHVLAEVPHQVVNYFQMMKISPNHPPVPAS</sequence>
<dbReference type="SUPFAM" id="SSF53300">
    <property type="entry name" value="vWA-like"/>
    <property type="match status" value="1"/>
</dbReference>
<dbReference type="InterPro" id="IPR045052">
    <property type="entry name" value="Copine"/>
</dbReference>
<feature type="domain" description="Copine C-terminal" evidence="1">
    <location>
        <begin position="8"/>
        <end position="163"/>
    </location>
</feature>
<dbReference type="OrthoDB" id="5855668at2759"/>
<evidence type="ECO:0000313" key="3">
    <source>
        <dbReference type="Proteomes" id="UP000597762"/>
    </source>
</evidence>
<dbReference type="InterPro" id="IPR010734">
    <property type="entry name" value="Copine_C"/>
</dbReference>
<dbReference type="Gene3D" id="3.40.50.410">
    <property type="entry name" value="von Willebrand factor, type A domain"/>
    <property type="match status" value="1"/>
</dbReference>
<accession>A0A812D563</accession>
<evidence type="ECO:0000313" key="2">
    <source>
        <dbReference type="EMBL" id="CAE1286990.1"/>
    </source>
</evidence>
<dbReference type="Proteomes" id="UP000597762">
    <property type="component" value="Unassembled WGS sequence"/>
</dbReference>
<reference evidence="2" key="1">
    <citation type="submission" date="2021-01" db="EMBL/GenBank/DDBJ databases">
        <authorList>
            <person name="Li R."/>
            <person name="Bekaert M."/>
        </authorList>
    </citation>
    <scope>NUCLEOTIDE SEQUENCE</scope>
    <source>
        <strain evidence="2">Farmed</strain>
    </source>
</reference>